<dbReference type="Pfam" id="PF13646">
    <property type="entry name" value="HEAT_2"/>
    <property type="match status" value="1"/>
</dbReference>
<name>J9DRM3_EDHAE</name>
<dbReference type="Proteomes" id="UP000003163">
    <property type="component" value="Unassembled WGS sequence"/>
</dbReference>
<dbReference type="Gene3D" id="1.25.10.10">
    <property type="entry name" value="Leucine-rich Repeat Variant"/>
    <property type="match status" value="1"/>
</dbReference>
<gene>
    <name evidence="3" type="ORF">EDEG_00680</name>
</gene>
<dbReference type="InParanoid" id="J9DRM3"/>
<dbReference type="OrthoDB" id="2196194at2759"/>
<dbReference type="InterPro" id="IPR011989">
    <property type="entry name" value="ARM-like"/>
</dbReference>
<protein>
    <submittedName>
        <fullName evidence="3">Uncharacterized protein</fullName>
    </submittedName>
</protein>
<keyword evidence="1" id="KW-0677">Repeat</keyword>
<dbReference type="VEuPathDB" id="MicrosporidiaDB:EDEG_00680"/>
<dbReference type="GO" id="GO:0043161">
    <property type="term" value="P:proteasome-mediated ubiquitin-dependent protein catabolic process"/>
    <property type="evidence" value="ECO:0007669"/>
    <property type="project" value="TreeGrafter"/>
</dbReference>
<dbReference type="GO" id="GO:0034515">
    <property type="term" value="C:proteasome storage granule"/>
    <property type="evidence" value="ECO:0007669"/>
    <property type="project" value="TreeGrafter"/>
</dbReference>
<dbReference type="SUPFAM" id="SSF48371">
    <property type="entry name" value="ARM repeat"/>
    <property type="match status" value="1"/>
</dbReference>
<dbReference type="AlphaFoldDB" id="J9DRM3"/>
<dbReference type="EMBL" id="AFBI03000008">
    <property type="protein sequence ID" value="EJW05215.1"/>
    <property type="molecule type" value="Genomic_DNA"/>
</dbReference>
<dbReference type="GO" id="GO:0005634">
    <property type="term" value="C:nucleus"/>
    <property type="evidence" value="ECO:0007669"/>
    <property type="project" value="TreeGrafter"/>
</dbReference>
<organism evidence="3 4">
    <name type="scientific">Edhazardia aedis (strain USNM 41457)</name>
    <name type="common">Microsporidian parasite</name>
    <dbReference type="NCBI Taxonomy" id="1003232"/>
    <lineage>
        <taxon>Eukaryota</taxon>
        <taxon>Fungi</taxon>
        <taxon>Fungi incertae sedis</taxon>
        <taxon>Microsporidia</taxon>
        <taxon>Edhazardia</taxon>
    </lineage>
</organism>
<evidence type="ECO:0000313" key="3">
    <source>
        <dbReference type="EMBL" id="EJW05215.1"/>
    </source>
</evidence>
<keyword evidence="2" id="KW-0647">Proteasome</keyword>
<dbReference type="PANTHER" id="PTHR10943">
    <property type="entry name" value="26S PROTEASOME NON-ATPASE REGULATORY SUBUNIT"/>
    <property type="match status" value="1"/>
</dbReference>
<dbReference type="PANTHER" id="PTHR10943:SF2">
    <property type="entry name" value="26S PROTEASOME NON-ATPASE REGULATORY SUBUNIT 1"/>
    <property type="match status" value="1"/>
</dbReference>
<evidence type="ECO:0000313" key="4">
    <source>
        <dbReference type="Proteomes" id="UP000003163"/>
    </source>
</evidence>
<dbReference type="HOGENOM" id="CLU_611147_0_0_1"/>
<comment type="caution">
    <text evidence="3">The sequence shown here is derived from an EMBL/GenBank/DDBJ whole genome shotgun (WGS) entry which is preliminary data.</text>
</comment>
<reference evidence="4" key="2">
    <citation type="submission" date="2015-07" db="EMBL/GenBank/DDBJ databases">
        <title>Contrasting host-pathogen interactions and genome evolution in two generalist and specialist microsporidian pathogens of mosquitoes.</title>
        <authorList>
            <consortium name="The Broad Institute Genomics Platform"/>
            <consortium name="The Broad Institute Genome Sequencing Center for Infectious Disease"/>
            <person name="Cuomo C.A."/>
            <person name="Sanscrainte N.D."/>
            <person name="Goldberg J.M."/>
            <person name="Heiman D."/>
            <person name="Young S."/>
            <person name="Zeng Q."/>
            <person name="Becnel J.J."/>
            <person name="Birren B.W."/>
        </authorList>
    </citation>
    <scope>NUCLEOTIDE SEQUENCE [LARGE SCALE GENOMIC DNA]</scope>
    <source>
        <strain evidence="4">USNM 41457</strain>
    </source>
</reference>
<evidence type="ECO:0000256" key="1">
    <source>
        <dbReference type="ARBA" id="ARBA00022737"/>
    </source>
</evidence>
<accession>J9DRM3</accession>
<dbReference type="STRING" id="1003232.J9DRM3"/>
<sequence length="448" mass="50871">MLDTEHEKIQRGCGLAIALMKTLQMSDDKIIRKMINNCDENIKQHGVLSLGMAFAGSVNTEIIYELLTYINDTSEDVKRSAVIAIGFVCCSDPYNLITIIEPLISNYSPGVRSTAALTLGLFCCSMGNPKAIELIEVLLYDTDYLVRQSACIGIGLAMNQLTDKLCRRINLNYRRIVERVSFLILDKQDNNATAIGAVLGRSLMEAGGRNAVFSIKNNCGMLCKRRLGFALLFSQYWYDYALFAFLGLLVTPSFNVVLDKSTLELVTHPPIDNLMQDFSLKETNTASNVFSNLNSTSITSSFQNLTTSDNHNTAENVQNRGFVDSIYDTPKFEADPYINMVEAEMKQSLASRFNNPFDKNLPLVKCYGSIDDHLEEVQKMPEIKTKKRRRLRRRYKIIEEKEIIREDEVEEKEVALESERNYIIGFNERLSLIELDESDRSDFCFKFI</sequence>
<evidence type="ECO:0000256" key="2">
    <source>
        <dbReference type="ARBA" id="ARBA00022942"/>
    </source>
</evidence>
<reference evidence="3 4" key="1">
    <citation type="submission" date="2011-08" db="EMBL/GenBank/DDBJ databases">
        <authorList>
            <person name="Liu Z.J."/>
            <person name="Shi F.L."/>
            <person name="Lu J.Q."/>
            <person name="Li M."/>
            <person name="Wang Z.L."/>
        </authorList>
    </citation>
    <scope>NUCLEOTIDE SEQUENCE [LARGE SCALE GENOMIC DNA]</scope>
    <source>
        <strain evidence="3 4">USNM 41457</strain>
    </source>
</reference>
<dbReference type="GO" id="GO:0008540">
    <property type="term" value="C:proteasome regulatory particle, base subcomplex"/>
    <property type="evidence" value="ECO:0007669"/>
    <property type="project" value="TreeGrafter"/>
</dbReference>
<proteinExistence type="predicted"/>
<keyword evidence="4" id="KW-1185">Reference proteome</keyword>
<dbReference type="InterPro" id="IPR016024">
    <property type="entry name" value="ARM-type_fold"/>
</dbReference>